<sequence>MVHKFYKNSKTDKIFWIDTPDREGEWLFSFDKKKVYNMFRDYPDKLSAEEKQIFDEENPYWRDFFSDRQ</sequence>
<organism evidence="2 3">
    <name type="scientific">Aminicella lysinilytica</name>
    <dbReference type="NCBI Taxonomy" id="433323"/>
    <lineage>
        <taxon>Bacteria</taxon>
        <taxon>Bacillati</taxon>
        <taxon>Bacillota</taxon>
        <taxon>Clostridia</taxon>
        <taxon>Peptostreptococcales</taxon>
        <taxon>Anaerovoracaceae</taxon>
        <taxon>Aminicella</taxon>
    </lineage>
</organism>
<dbReference type="AlphaFoldDB" id="A0A4R6Q2G0"/>
<dbReference type="Proteomes" id="UP000295500">
    <property type="component" value="Unassembled WGS sequence"/>
</dbReference>
<evidence type="ECO:0000313" key="3">
    <source>
        <dbReference type="Proteomes" id="UP000295500"/>
    </source>
</evidence>
<evidence type="ECO:0000313" key="2">
    <source>
        <dbReference type="EMBL" id="TDP56424.1"/>
    </source>
</evidence>
<reference evidence="2 3" key="1">
    <citation type="submission" date="2019-03" db="EMBL/GenBank/DDBJ databases">
        <title>Genomic Encyclopedia of Type Strains, Phase IV (KMG-IV): sequencing the most valuable type-strain genomes for metagenomic binning, comparative biology and taxonomic classification.</title>
        <authorList>
            <person name="Goeker M."/>
        </authorList>
    </citation>
    <scope>NUCLEOTIDE SEQUENCE [LARGE SCALE GENOMIC DNA]</scope>
    <source>
        <strain evidence="2 3">DSM 28287</strain>
    </source>
</reference>
<dbReference type="InterPro" id="IPR056092">
    <property type="entry name" value="DUF7675"/>
</dbReference>
<dbReference type="RefSeq" id="WP_133528389.1">
    <property type="nucleotide sequence ID" value="NZ_SNXO01000015.1"/>
</dbReference>
<proteinExistence type="predicted"/>
<gene>
    <name evidence="2" type="ORF">EV211_11546</name>
</gene>
<protein>
    <recommendedName>
        <fullName evidence="1">DUF7675 domain-containing protein</fullName>
    </recommendedName>
</protein>
<accession>A0A4R6Q2G0</accession>
<comment type="caution">
    <text evidence="2">The sequence shown here is derived from an EMBL/GenBank/DDBJ whole genome shotgun (WGS) entry which is preliminary data.</text>
</comment>
<feature type="domain" description="DUF7675" evidence="1">
    <location>
        <begin position="5"/>
        <end position="69"/>
    </location>
</feature>
<dbReference type="EMBL" id="SNXO01000015">
    <property type="protein sequence ID" value="TDP56424.1"/>
    <property type="molecule type" value="Genomic_DNA"/>
</dbReference>
<dbReference type="Pfam" id="PF24723">
    <property type="entry name" value="DUF7675"/>
    <property type="match status" value="1"/>
</dbReference>
<keyword evidence="3" id="KW-1185">Reference proteome</keyword>
<dbReference type="OrthoDB" id="9800835at2"/>
<name>A0A4R6Q2G0_9FIRM</name>
<evidence type="ECO:0000259" key="1">
    <source>
        <dbReference type="Pfam" id="PF24723"/>
    </source>
</evidence>